<dbReference type="AlphaFoldDB" id="A0A498C5Q2"/>
<keyword evidence="2" id="KW-0547">Nucleotide-binding</keyword>
<evidence type="ECO:0000259" key="4">
    <source>
        <dbReference type="PROSITE" id="PS50893"/>
    </source>
</evidence>
<feature type="domain" description="ABC transporter" evidence="4">
    <location>
        <begin position="6"/>
        <end position="237"/>
    </location>
</feature>
<dbReference type="Pfam" id="PF08402">
    <property type="entry name" value="TOBE_2"/>
    <property type="match status" value="1"/>
</dbReference>
<evidence type="ECO:0000256" key="3">
    <source>
        <dbReference type="ARBA" id="ARBA00022840"/>
    </source>
</evidence>
<dbReference type="InterPro" id="IPR017871">
    <property type="entry name" value="ABC_transporter-like_CS"/>
</dbReference>
<name>A0A498C5Q2_9GAMM</name>
<reference evidence="5 6" key="1">
    <citation type="submission" date="2018-10" db="EMBL/GenBank/DDBJ databases">
        <title>Genomic Encyclopedia of Type Strains, Phase IV (KMG-IV): sequencing the most valuable type-strain genomes for metagenomic binning, comparative biology and taxonomic classification.</title>
        <authorList>
            <person name="Goeker M."/>
        </authorList>
    </citation>
    <scope>NUCLEOTIDE SEQUENCE [LARGE SCALE GENOMIC DNA]</scope>
    <source>
        <strain evidence="5 6">DSM 12769</strain>
    </source>
</reference>
<dbReference type="PANTHER" id="PTHR42781">
    <property type="entry name" value="SPERMIDINE/PUTRESCINE IMPORT ATP-BINDING PROTEIN POTA"/>
    <property type="match status" value="1"/>
</dbReference>
<dbReference type="GO" id="GO:0043190">
    <property type="term" value="C:ATP-binding cassette (ABC) transporter complex"/>
    <property type="evidence" value="ECO:0007669"/>
    <property type="project" value="InterPro"/>
</dbReference>
<dbReference type="FunFam" id="3.40.50.300:FF:000425">
    <property type="entry name" value="Probable ABC transporter, ATP-binding subunit"/>
    <property type="match status" value="1"/>
</dbReference>
<dbReference type="InterPro" id="IPR027417">
    <property type="entry name" value="P-loop_NTPase"/>
</dbReference>
<dbReference type="RefSeq" id="WP_121441968.1">
    <property type="nucleotide sequence ID" value="NZ_RCDA01000001.1"/>
</dbReference>
<dbReference type="GO" id="GO:0016887">
    <property type="term" value="F:ATP hydrolysis activity"/>
    <property type="evidence" value="ECO:0007669"/>
    <property type="project" value="InterPro"/>
</dbReference>
<dbReference type="OrthoDB" id="9802264at2"/>
<dbReference type="Proteomes" id="UP000275461">
    <property type="component" value="Unassembled WGS sequence"/>
</dbReference>
<dbReference type="InterPro" id="IPR013611">
    <property type="entry name" value="Transp-assoc_OB_typ2"/>
</dbReference>
<dbReference type="SUPFAM" id="SSF50331">
    <property type="entry name" value="MOP-like"/>
    <property type="match status" value="1"/>
</dbReference>
<accession>A0A498C5Q2</accession>
<evidence type="ECO:0000256" key="2">
    <source>
        <dbReference type="ARBA" id="ARBA00022741"/>
    </source>
</evidence>
<dbReference type="Pfam" id="PF00005">
    <property type="entry name" value="ABC_tran"/>
    <property type="match status" value="1"/>
</dbReference>
<dbReference type="SUPFAM" id="SSF52540">
    <property type="entry name" value="P-loop containing nucleoside triphosphate hydrolases"/>
    <property type="match status" value="1"/>
</dbReference>
<evidence type="ECO:0000313" key="5">
    <source>
        <dbReference type="EMBL" id="RLK51564.1"/>
    </source>
</evidence>
<dbReference type="GO" id="GO:0015697">
    <property type="term" value="P:quaternary ammonium group transport"/>
    <property type="evidence" value="ECO:0007669"/>
    <property type="project" value="UniProtKB-ARBA"/>
</dbReference>
<dbReference type="GO" id="GO:0022857">
    <property type="term" value="F:transmembrane transporter activity"/>
    <property type="evidence" value="ECO:0007669"/>
    <property type="project" value="InterPro"/>
</dbReference>
<keyword evidence="3 5" id="KW-0067">ATP-binding</keyword>
<organism evidence="5 6">
    <name type="scientific">Alkalispirillum mobile</name>
    <dbReference type="NCBI Taxonomy" id="85925"/>
    <lineage>
        <taxon>Bacteria</taxon>
        <taxon>Pseudomonadati</taxon>
        <taxon>Pseudomonadota</taxon>
        <taxon>Gammaproteobacteria</taxon>
        <taxon>Chromatiales</taxon>
        <taxon>Ectothiorhodospiraceae</taxon>
        <taxon>Alkalispirillum</taxon>
    </lineage>
</organism>
<dbReference type="PANTHER" id="PTHR42781:SF4">
    <property type="entry name" value="SPERMIDINE_PUTRESCINE IMPORT ATP-BINDING PROTEIN POTA"/>
    <property type="match status" value="1"/>
</dbReference>
<dbReference type="GO" id="GO:0005524">
    <property type="term" value="F:ATP binding"/>
    <property type="evidence" value="ECO:0007669"/>
    <property type="project" value="UniProtKB-KW"/>
</dbReference>
<protein>
    <submittedName>
        <fullName evidence="5">Spermidine/putrescine transport system ATP-binding protein</fullName>
    </submittedName>
</protein>
<dbReference type="InterPro" id="IPR008995">
    <property type="entry name" value="Mo/tungstate-bd_C_term_dom"/>
</dbReference>
<dbReference type="PROSITE" id="PS00211">
    <property type="entry name" value="ABC_TRANSPORTER_1"/>
    <property type="match status" value="1"/>
</dbReference>
<keyword evidence="6" id="KW-1185">Reference proteome</keyword>
<dbReference type="InterPro" id="IPR003593">
    <property type="entry name" value="AAA+_ATPase"/>
</dbReference>
<dbReference type="EMBL" id="RCDA01000001">
    <property type="protein sequence ID" value="RLK51564.1"/>
    <property type="molecule type" value="Genomic_DNA"/>
</dbReference>
<comment type="caution">
    <text evidence="5">The sequence shown here is derived from an EMBL/GenBank/DDBJ whole genome shotgun (WGS) entry which is preliminary data.</text>
</comment>
<dbReference type="SMART" id="SM00382">
    <property type="entry name" value="AAA"/>
    <property type="match status" value="1"/>
</dbReference>
<evidence type="ECO:0000256" key="1">
    <source>
        <dbReference type="ARBA" id="ARBA00022448"/>
    </source>
</evidence>
<proteinExistence type="predicted"/>
<keyword evidence="1" id="KW-0813">Transport</keyword>
<dbReference type="InterPro" id="IPR050093">
    <property type="entry name" value="ABC_SmlMolc_Importer"/>
</dbReference>
<dbReference type="PROSITE" id="PS50893">
    <property type="entry name" value="ABC_TRANSPORTER_2"/>
    <property type="match status" value="1"/>
</dbReference>
<evidence type="ECO:0000313" key="6">
    <source>
        <dbReference type="Proteomes" id="UP000275461"/>
    </source>
</evidence>
<sequence length="352" mass="39386">MAENILELRRVDKLFGDFVAVERIDLTVAEGEFFTIVGPSGSGKTTMIRMLVGMDGPTRGDILLRGERINDVPANQRPTCMVFQSLALFPHKTVGENIEFPLKLRGVLPHDRRARALELLAQLHLPEAYYDRRIHQCSGGERQRVALARALAFDPEVLFFDEPLSALDYRLRKTLEKELKDIQRKTGKTFVYITHSIEEAMVMSDRIAIMRDGRLVQVGSPDEIYHRPRNGFVAQFMGEVNAFEVKQGDDGTVRDAATAACYPRPDTVVTPAGDLMIVRPERMRILAPGETAEATLEGRVTNQYVLGPRTQYQVQAGDRQLLVEMLASGVDHAVNDQVRVGWSARDALLLSA</sequence>
<gene>
    <name evidence="5" type="ORF">DFR31_1507</name>
</gene>
<dbReference type="Gene3D" id="3.40.50.300">
    <property type="entry name" value="P-loop containing nucleotide triphosphate hydrolases"/>
    <property type="match status" value="1"/>
</dbReference>
<dbReference type="InterPro" id="IPR003439">
    <property type="entry name" value="ABC_transporter-like_ATP-bd"/>
</dbReference>